<evidence type="ECO:0000313" key="8">
    <source>
        <dbReference type="EMBL" id="MEO3681992.1"/>
    </source>
</evidence>
<dbReference type="Gene3D" id="3.40.1190.20">
    <property type="match status" value="1"/>
</dbReference>
<feature type="domain" description="YjeF C-terminal" evidence="7">
    <location>
        <begin position="5"/>
        <end position="361"/>
    </location>
</feature>
<evidence type="ECO:0000256" key="1">
    <source>
        <dbReference type="ARBA" id="ARBA00022741"/>
    </source>
</evidence>
<dbReference type="SUPFAM" id="SSF53613">
    <property type="entry name" value="Ribokinase-like"/>
    <property type="match status" value="1"/>
</dbReference>
<accession>A0ABV0FPZ8</accession>
<name>A0ABV0FPZ8_9GAMM</name>
<dbReference type="PROSITE" id="PS01050">
    <property type="entry name" value="YJEF_C_2"/>
    <property type="match status" value="1"/>
</dbReference>
<evidence type="ECO:0000259" key="7">
    <source>
        <dbReference type="PROSITE" id="PS51383"/>
    </source>
</evidence>
<dbReference type="InterPro" id="IPR029056">
    <property type="entry name" value="Ribokinase-like"/>
</dbReference>
<keyword evidence="2 6" id="KW-0067">ATP-binding</keyword>
<gene>
    <name evidence="6" type="primary">nnrD</name>
    <name evidence="8" type="ORF">ABHN84_06725</name>
</gene>
<evidence type="ECO:0000256" key="5">
    <source>
        <dbReference type="ARBA" id="ARBA00023239"/>
    </source>
</evidence>
<comment type="cofactor">
    <cofactor evidence="6">
        <name>Mg(2+)</name>
        <dbReference type="ChEBI" id="CHEBI:18420"/>
    </cofactor>
</comment>
<protein>
    <recommendedName>
        <fullName evidence="6">ADP-dependent (S)-NAD(P)H-hydrate dehydratase</fullName>
        <ecNumber evidence="6">4.2.1.136</ecNumber>
    </recommendedName>
    <alternativeName>
        <fullName evidence="6">ADP-dependent NAD(P)HX dehydratase</fullName>
    </alternativeName>
</protein>
<evidence type="ECO:0000256" key="4">
    <source>
        <dbReference type="ARBA" id="ARBA00023027"/>
    </source>
</evidence>
<comment type="similarity">
    <text evidence="6">Belongs to the NnrD/CARKD family.</text>
</comment>
<dbReference type="NCBIfam" id="TIGR00196">
    <property type="entry name" value="yjeF_cterm"/>
    <property type="match status" value="1"/>
</dbReference>
<dbReference type="CDD" id="cd01171">
    <property type="entry name" value="YXKO-related"/>
    <property type="match status" value="1"/>
</dbReference>
<evidence type="ECO:0000256" key="6">
    <source>
        <dbReference type="HAMAP-Rule" id="MF_01965"/>
    </source>
</evidence>
<feature type="binding site" evidence="6">
    <location>
        <position position="301"/>
    </location>
    <ligand>
        <name>AMP</name>
        <dbReference type="ChEBI" id="CHEBI:456215"/>
    </ligand>
</feature>
<dbReference type="Proteomes" id="UP001477278">
    <property type="component" value="Unassembled WGS sequence"/>
</dbReference>
<evidence type="ECO:0000256" key="2">
    <source>
        <dbReference type="ARBA" id="ARBA00022840"/>
    </source>
</evidence>
<dbReference type="RefSeq" id="WP_347689856.1">
    <property type="nucleotide sequence ID" value="NZ_JBDPZN010000002.1"/>
</dbReference>
<comment type="subunit">
    <text evidence="6">Homotetramer.</text>
</comment>
<comment type="catalytic activity">
    <reaction evidence="6">
        <text>(6S)-NADHX + ADP = AMP + phosphate + NADH + H(+)</text>
        <dbReference type="Rhea" id="RHEA:32223"/>
        <dbReference type="ChEBI" id="CHEBI:15378"/>
        <dbReference type="ChEBI" id="CHEBI:43474"/>
        <dbReference type="ChEBI" id="CHEBI:57945"/>
        <dbReference type="ChEBI" id="CHEBI:64074"/>
        <dbReference type="ChEBI" id="CHEBI:456215"/>
        <dbReference type="ChEBI" id="CHEBI:456216"/>
        <dbReference type="EC" id="4.2.1.136"/>
    </reaction>
</comment>
<dbReference type="EC" id="4.2.1.136" evidence="6"/>
<organism evidence="8 9">
    <name type="scientific">Shewanella vesiculosa</name>
    <dbReference type="NCBI Taxonomy" id="518738"/>
    <lineage>
        <taxon>Bacteria</taxon>
        <taxon>Pseudomonadati</taxon>
        <taxon>Pseudomonadota</taxon>
        <taxon>Gammaproteobacteria</taxon>
        <taxon>Alteromonadales</taxon>
        <taxon>Shewanellaceae</taxon>
        <taxon>Shewanella</taxon>
    </lineage>
</organism>
<keyword evidence="1 6" id="KW-0547">Nucleotide-binding</keyword>
<comment type="catalytic activity">
    <reaction evidence="6">
        <text>(6S)-NADPHX + ADP = AMP + phosphate + NADPH + H(+)</text>
        <dbReference type="Rhea" id="RHEA:32235"/>
        <dbReference type="ChEBI" id="CHEBI:15378"/>
        <dbReference type="ChEBI" id="CHEBI:43474"/>
        <dbReference type="ChEBI" id="CHEBI:57783"/>
        <dbReference type="ChEBI" id="CHEBI:64076"/>
        <dbReference type="ChEBI" id="CHEBI:456215"/>
        <dbReference type="ChEBI" id="CHEBI:456216"/>
        <dbReference type="EC" id="4.2.1.136"/>
    </reaction>
</comment>
<feature type="binding site" evidence="6">
    <location>
        <position position="40"/>
    </location>
    <ligand>
        <name>(6S)-NADPHX</name>
        <dbReference type="ChEBI" id="CHEBI:64076"/>
    </ligand>
</feature>
<evidence type="ECO:0000256" key="3">
    <source>
        <dbReference type="ARBA" id="ARBA00022857"/>
    </source>
</evidence>
<dbReference type="EMBL" id="JBDPZN010000002">
    <property type="protein sequence ID" value="MEO3681992.1"/>
    <property type="molecule type" value="Genomic_DNA"/>
</dbReference>
<feature type="binding site" evidence="6">
    <location>
        <position position="138"/>
    </location>
    <ligand>
        <name>(6S)-NADPHX</name>
        <dbReference type="ChEBI" id="CHEBI:64076"/>
    </ligand>
</feature>
<comment type="caution">
    <text evidence="8">The sequence shown here is derived from an EMBL/GenBank/DDBJ whole genome shotgun (WGS) entry which is preliminary data.</text>
</comment>
<keyword evidence="9" id="KW-1185">Reference proteome</keyword>
<dbReference type="PROSITE" id="PS51383">
    <property type="entry name" value="YJEF_C_3"/>
    <property type="match status" value="1"/>
</dbReference>
<proteinExistence type="inferred from homology"/>
<evidence type="ECO:0000313" key="9">
    <source>
        <dbReference type="Proteomes" id="UP001477278"/>
    </source>
</evidence>
<comment type="function">
    <text evidence="6">Catalyzes the dehydration of the S-form of NAD(P)HX at the expense of ADP, which is converted to AMP. Together with NAD(P)HX epimerase, which catalyzes the epimerization of the S- and R-forms, the enzyme allows the repair of both epimers of NAD(P)HX, a damaged form of NAD(P)H that is a result of enzymatic or heat-dependent hydration.</text>
</comment>
<sequence>MQNLTHDHINALLPPRPDNSHKMTFGHVLNIAGSIHYRGAAYLSSISALRVGAGYVTLASSPSVCDSVSALTPNVVTLPLLTQMTAKYDNNAPNTDLLATQIQTARWQTIDLQAIDKMAVLQLDDKLNQASVISIGSGLSIGQSTDQLSVNFSRSRNYLDNSSLGNKKHHNSDSDDLSVPNGNSEFFYALLTQLQANPNPVIFDADALNFISRLLHPGNIATTSITLPKHSIITPHPKELSRLLNLDVSEIQAKRVHYTNMAAKQLNAVVVLKGKHTVISDGEQVFINPTGNSALAKAGTGDVLTGMIAGFCAQGVSPIDAACLGVYLHGLAGDIAAEDLSQYGMLASDLLNYIPRAILQVLSV</sequence>
<keyword evidence="5 6" id="KW-0456">Lyase</keyword>
<dbReference type="HAMAP" id="MF_01965">
    <property type="entry name" value="NADHX_dehydratase"/>
    <property type="match status" value="1"/>
</dbReference>
<keyword evidence="3 6" id="KW-0521">NADP</keyword>
<feature type="binding site" evidence="6">
    <location>
        <position position="236"/>
    </location>
    <ligand>
        <name>(6S)-NADPHX</name>
        <dbReference type="ChEBI" id="CHEBI:64076"/>
    </ligand>
</feature>
<dbReference type="PANTHER" id="PTHR12592">
    <property type="entry name" value="ATP-DEPENDENT (S)-NAD(P)H-HYDRATE DEHYDRATASE FAMILY MEMBER"/>
    <property type="match status" value="1"/>
</dbReference>
<feature type="binding site" evidence="6">
    <location>
        <position position="302"/>
    </location>
    <ligand>
        <name>(6S)-NADPHX</name>
        <dbReference type="ChEBI" id="CHEBI:64076"/>
    </ligand>
</feature>
<keyword evidence="4 6" id="KW-0520">NAD</keyword>
<dbReference type="Pfam" id="PF01256">
    <property type="entry name" value="Carb_kinase"/>
    <property type="match status" value="2"/>
</dbReference>
<reference evidence="8 9" key="1">
    <citation type="submission" date="2024-05" db="EMBL/GenBank/DDBJ databases">
        <title>Genome sequencing of Marine Estuary Bacteria, Shewanella vesiculosa and S. baltica, and Pseudomonas syringae.</title>
        <authorList>
            <person name="Gurung A."/>
            <person name="Maclea K.S."/>
        </authorList>
    </citation>
    <scope>NUCLEOTIDE SEQUENCE [LARGE SCALE GENOMIC DNA]</scope>
    <source>
        <strain evidence="8 9">1A</strain>
    </source>
</reference>
<feature type="binding site" evidence="6">
    <location>
        <begin position="273"/>
        <end position="277"/>
    </location>
    <ligand>
        <name>AMP</name>
        <dbReference type="ChEBI" id="CHEBI:456215"/>
    </ligand>
</feature>
<dbReference type="InterPro" id="IPR017953">
    <property type="entry name" value="Carbohydrate_kinase_pred_CS"/>
</dbReference>
<dbReference type="PANTHER" id="PTHR12592:SF0">
    <property type="entry name" value="ATP-DEPENDENT (S)-NAD(P)H-HYDRATE DEHYDRATASE"/>
    <property type="match status" value="1"/>
</dbReference>
<dbReference type="InterPro" id="IPR000631">
    <property type="entry name" value="CARKD"/>
</dbReference>